<feature type="compositionally biased region" description="Basic and acidic residues" evidence="1">
    <location>
        <begin position="355"/>
        <end position="367"/>
    </location>
</feature>
<dbReference type="Proteomes" id="UP000652761">
    <property type="component" value="Unassembled WGS sequence"/>
</dbReference>
<proteinExistence type="predicted"/>
<feature type="region of interest" description="Disordered" evidence="1">
    <location>
        <begin position="341"/>
        <end position="380"/>
    </location>
</feature>
<feature type="region of interest" description="Disordered" evidence="1">
    <location>
        <begin position="1"/>
        <end position="34"/>
    </location>
</feature>
<keyword evidence="3" id="KW-1185">Reference proteome</keyword>
<dbReference type="EMBL" id="NMUH01001103">
    <property type="protein sequence ID" value="MQL88938.1"/>
    <property type="molecule type" value="Genomic_DNA"/>
</dbReference>
<feature type="compositionally biased region" description="Polar residues" evidence="1">
    <location>
        <begin position="369"/>
        <end position="380"/>
    </location>
</feature>
<reference evidence="2" key="1">
    <citation type="submission" date="2017-07" db="EMBL/GenBank/DDBJ databases">
        <title>Taro Niue Genome Assembly and Annotation.</title>
        <authorList>
            <person name="Atibalentja N."/>
            <person name="Keating K."/>
            <person name="Fields C.J."/>
        </authorList>
    </citation>
    <scope>NUCLEOTIDE SEQUENCE</scope>
    <source>
        <strain evidence="2">Niue_2</strain>
        <tissue evidence="2">Leaf</tissue>
    </source>
</reference>
<name>A0A843UZ66_COLES</name>
<evidence type="ECO:0000256" key="1">
    <source>
        <dbReference type="SAM" id="MobiDB-lite"/>
    </source>
</evidence>
<accession>A0A843UZ66</accession>
<feature type="compositionally biased region" description="Low complexity" evidence="1">
    <location>
        <begin position="1"/>
        <end position="18"/>
    </location>
</feature>
<comment type="caution">
    <text evidence="2">The sequence shown here is derived from an EMBL/GenBank/DDBJ whole genome shotgun (WGS) entry which is preliminary data.</text>
</comment>
<gene>
    <name evidence="2" type="ORF">Taro_021506</name>
</gene>
<protein>
    <submittedName>
        <fullName evidence="2">Uncharacterized protein</fullName>
    </submittedName>
</protein>
<feature type="compositionally biased region" description="Low complexity" evidence="1">
    <location>
        <begin position="341"/>
        <end position="354"/>
    </location>
</feature>
<dbReference type="AlphaFoldDB" id="A0A843UZ66"/>
<evidence type="ECO:0000313" key="3">
    <source>
        <dbReference type="Proteomes" id="UP000652761"/>
    </source>
</evidence>
<organism evidence="2 3">
    <name type="scientific">Colocasia esculenta</name>
    <name type="common">Wild taro</name>
    <name type="synonym">Arum esculentum</name>
    <dbReference type="NCBI Taxonomy" id="4460"/>
    <lineage>
        <taxon>Eukaryota</taxon>
        <taxon>Viridiplantae</taxon>
        <taxon>Streptophyta</taxon>
        <taxon>Embryophyta</taxon>
        <taxon>Tracheophyta</taxon>
        <taxon>Spermatophyta</taxon>
        <taxon>Magnoliopsida</taxon>
        <taxon>Liliopsida</taxon>
        <taxon>Araceae</taxon>
        <taxon>Aroideae</taxon>
        <taxon>Colocasieae</taxon>
        <taxon>Colocasia</taxon>
    </lineage>
</organism>
<evidence type="ECO:0000313" key="2">
    <source>
        <dbReference type="EMBL" id="MQL88938.1"/>
    </source>
</evidence>
<sequence length="380" mass="40810">MAAAWSNSSDSDSESSSNSEEEEANLGDNPSSPASTSLRFEAFNLSRQKFLKGFSLNHPSKRPEPFLLDSMASSTVSGNVGGYGAAFLTAEEQARFASVKAKLCRHKAVDLADLEKNGIGSLVEALQRLKWTKIATLSDVCYPDLVKAFYVCLRIEEDGTLTSMVKGTQIRITRDLLASLFEVPTSGRSGVHSLDTKVKGLGTIEVLAAAVSAVAEEESSRRIENIPPEHIEPFGQFSEAPLPSSQVGSLLRDALDSISQGEPVAHEPSIAKSVAEVHTEDVVMEEAPSQQEQVQVQENVVMEDAPIEGEHSVVEDIQGESVVASGHTEIHSEVLPVQEEEAAAAVQTEVPMESVHAEEEAEVEKGSETQGEGNENPLEN</sequence>